<dbReference type="Gene3D" id="2.40.37.10">
    <property type="entry name" value="Lyase, Ornithine Decarboxylase, Chain A, domain 1"/>
    <property type="match status" value="1"/>
</dbReference>
<dbReference type="InterPro" id="IPR000821">
    <property type="entry name" value="Ala_racemase"/>
</dbReference>
<dbReference type="PANTHER" id="PTHR30511">
    <property type="entry name" value="ALANINE RACEMASE"/>
    <property type="match status" value="1"/>
</dbReference>
<dbReference type="PANTHER" id="PTHR30511:SF0">
    <property type="entry name" value="ALANINE RACEMASE, CATABOLIC-RELATED"/>
    <property type="match status" value="1"/>
</dbReference>
<evidence type="ECO:0000256" key="1">
    <source>
        <dbReference type="ARBA" id="ARBA00001933"/>
    </source>
</evidence>
<comment type="caution">
    <text evidence="5">The sequence shown here is derived from an EMBL/GenBank/DDBJ whole genome shotgun (WGS) entry which is preliminary data.</text>
</comment>
<protein>
    <recommendedName>
        <fullName evidence="4">Alanine racemase C-terminal domain-containing protein</fullName>
    </recommendedName>
</protein>
<dbReference type="EMBL" id="BAAAYV010000010">
    <property type="protein sequence ID" value="GAA3660799.1"/>
    <property type="molecule type" value="Genomic_DNA"/>
</dbReference>
<organism evidence="5 6">
    <name type="scientific">Microbacterium marinilacus</name>
    <dbReference type="NCBI Taxonomy" id="415209"/>
    <lineage>
        <taxon>Bacteria</taxon>
        <taxon>Bacillati</taxon>
        <taxon>Actinomycetota</taxon>
        <taxon>Actinomycetes</taxon>
        <taxon>Micrococcales</taxon>
        <taxon>Microbacteriaceae</taxon>
        <taxon>Microbacterium</taxon>
    </lineage>
</organism>
<evidence type="ECO:0000313" key="6">
    <source>
        <dbReference type="Proteomes" id="UP001410795"/>
    </source>
</evidence>
<dbReference type="Proteomes" id="UP001410795">
    <property type="component" value="Unassembled WGS sequence"/>
</dbReference>
<dbReference type="InterPro" id="IPR011079">
    <property type="entry name" value="Ala_racemase_C"/>
</dbReference>
<reference evidence="6" key="1">
    <citation type="journal article" date="2019" name="Int. J. Syst. Evol. Microbiol.">
        <title>The Global Catalogue of Microorganisms (GCM) 10K type strain sequencing project: providing services to taxonomists for standard genome sequencing and annotation.</title>
        <authorList>
            <consortium name="The Broad Institute Genomics Platform"/>
            <consortium name="The Broad Institute Genome Sequencing Center for Infectious Disease"/>
            <person name="Wu L."/>
            <person name="Ma J."/>
        </authorList>
    </citation>
    <scope>NUCLEOTIDE SEQUENCE [LARGE SCALE GENOMIC DNA]</scope>
    <source>
        <strain evidence="6">JCM 16546</strain>
    </source>
</reference>
<keyword evidence="3" id="KW-0413">Isomerase</keyword>
<feature type="domain" description="Alanine racemase C-terminal" evidence="4">
    <location>
        <begin position="101"/>
        <end position="227"/>
    </location>
</feature>
<name>A0ABP7BIB5_9MICO</name>
<sequence>MTWPNPRRAAPVARISQTALLENARLLRAARPDAIADLRRDAWGHGVEAVARAVADAGIRSVGVDAADSARVAALGLSSTTAAPDDSAVLYGLPGTGGAAALALVSPVLSTKRLLAGEGVSYGYTHRAAADTRVALVAGGYAEGVVRALGNRVTLDVAGRLSPVVGRVAMDVCVVDVGDVPAEAGDEAVFFGAGAAGDNLSDWVRATGLTAAELVCAVGLHVHREVAA</sequence>
<accession>A0ABP7BIB5</accession>
<dbReference type="SMART" id="SM01005">
    <property type="entry name" value="Ala_racemase_C"/>
    <property type="match status" value="1"/>
</dbReference>
<dbReference type="Pfam" id="PF00842">
    <property type="entry name" value="Ala_racemase_C"/>
    <property type="match status" value="1"/>
</dbReference>
<evidence type="ECO:0000256" key="3">
    <source>
        <dbReference type="ARBA" id="ARBA00023235"/>
    </source>
</evidence>
<dbReference type="SUPFAM" id="SSF50621">
    <property type="entry name" value="Alanine racemase C-terminal domain-like"/>
    <property type="match status" value="1"/>
</dbReference>
<dbReference type="SUPFAM" id="SSF51419">
    <property type="entry name" value="PLP-binding barrel"/>
    <property type="match status" value="1"/>
</dbReference>
<dbReference type="InterPro" id="IPR009006">
    <property type="entry name" value="Ala_racemase/Decarboxylase_C"/>
</dbReference>
<proteinExistence type="predicted"/>
<evidence type="ECO:0000313" key="5">
    <source>
        <dbReference type="EMBL" id="GAA3660799.1"/>
    </source>
</evidence>
<gene>
    <name evidence="5" type="ORF">GCM10022202_22350</name>
</gene>
<comment type="cofactor">
    <cofactor evidence="1">
        <name>pyridoxal 5'-phosphate</name>
        <dbReference type="ChEBI" id="CHEBI:597326"/>
    </cofactor>
</comment>
<keyword evidence="2" id="KW-0663">Pyridoxal phosphate</keyword>
<evidence type="ECO:0000256" key="2">
    <source>
        <dbReference type="ARBA" id="ARBA00022898"/>
    </source>
</evidence>
<dbReference type="RefSeq" id="WP_308122834.1">
    <property type="nucleotide sequence ID" value="NZ_BAAAYV010000010.1"/>
</dbReference>
<keyword evidence="6" id="KW-1185">Reference proteome</keyword>
<evidence type="ECO:0000259" key="4">
    <source>
        <dbReference type="SMART" id="SM01005"/>
    </source>
</evidence>
<dbReference type="InterPro" id="IPR029066">
    <property type="entry name" value="PLP-binding_barrel"/>
</dbReference>